<evidence type="ECO:0000313" key="3">
    <source>
        <dbReference type="EMBL" id="HIU23405.1"/>
    </source>
</evidence>
<dbReference type="Pfam" id="PF02272">
    <property type="entry name" value="DHHA1"/>
    <property type="match status" value="1"/>
</dbReference>
<organism evidence="3 4">
    <name type="scientific">Candidatus Coprovicinus avistercoris</name>
    <dbReference type="NCBI Taxonomy" id="2840754"/>
    <lineage>
        <taxon>Bacteria</taxon>
        <taxon>Bacillati</taxon>
        <taxon>Actinomycetota</taxon>
        <taxon>Coriobacteriia</taxon>
        <taxon>Coriobacteriales</taxon>
        <taxon>Coriobacteriaceae</taxon>
        <taxon>Coriobacteriaceae incertae sedis</taxon>
        <taxon>Candidatus Coprovicinus</taxon>
    </lineage>
</organism>
<name>A0A9D1L439_9ACTN</name>
<protein>
    <submittedName>
        <fullName evidence="3">Bifunctional oligoribonuclease/PAP phosphatase NrnA</fullName>
    </submittedName>
</protein>
<gene>
    <name evidence="3" type="ORF">IAD17_00555</name>
</gene>
<proteinExistence type="predicted"/>
<evidence type="ECO:0000259" key="1">
    <source>
        <dbReference type="Pfam" id="PF01368"/>
    </source>
</evidence>
<dbReference type="PANTHER" id="PTHR47618">
    <property type="entry name" value="BIFUNCTIONAL OLIGORIBONUCLEASE AND PAP PHOSPHATASE NRNA"/>
    <property type="match status" value="1"/>
</dbReference>
<evidence type="ECO:0000313" key="4">
    <source>
        <dbReference type="Proteomes" id="UP000824078"/>
    </source>
</evidence>
<sequence>MPAEVFEAQIAAFDELAHEIEQATTIALCAHTNPDGDALGSVLGLARIIQHRWPGKRVACLLADSDPVPRLYRFLPGADTFIHVDEYAEDPDLFIMVDLPHPSRLNEARSLAEQAHHLAVIDHHPQVDKVAEVSVIRPEAAAAGVIVAEFALHLGLELDEDLSQCLMCAIVTDTGRFQYQNADAEAFEIASVLVDAGADPSEISLHVYQSFRLEYLHLQSIVMGRIITFDEGRVAYSYATHADLERTGAHPDECDGLIDIVRSVEGSEVALFLKEAGDGTVRGNLRSKADWDVSRVARALGGGGHKAAAGFTARGSIDEVLATALPLLRSLLDGSLS</sequence>
<dbReference type="SUPFAM" id="SSF64182">
    <property type="entry name" value="DHH phosphoesterases"/>
    <property type="match status" value="1"/>
</dbReference>
<dbReference type="GO" id="GO:0003676">
    <property type="term" value="F:nucleic acid binding"/>
    <property type="evidence" value="ECO:0007669"/>
    <property type="project" value="InterPro"/>
</dbReference>
<feature type="domain" description="DHHA1" evidence="2">
    <location>
        <begin position="234"/>
        <end position="324"/>
    </location>
</feature>
<reference evidence="3" key="1">
    <citation type="submission" date="2020-10" db="EMBL/GenBank/DDBJ databases">
        <authorList>
            <person name="Gilroy R."/>
        </authorList>
    </citation>
    <scope>NUCLEOTIDE SEQUENCE</scope>
    <source>
        <strain evidence="3">ChiHjej12B11-29160</strain>
    </source>
</reference>
<comment type="caution">
    <text evidence="3">The sequence shown here is derived from an EMBL/GenBank/DDBJ whole genome shotgun (WGS) entry which is preliminary data.</text>
</comment>
<dbReference type="InterPro" id="IPR051319">
    <property type="entry name" value="Oligoribo/pAp-PDE_c-di-AMP_PDE"/>
</dbReference>
<dbReference type="PANTHER" id="PTHR47618:SF1">
    <property type="entry name" value="BIFUNCTIONAL OLIGORIBONUCLEASE AND PAP PHOSPHATASE NRNA"/>
    <property type="match status" value="1"/>
</dbReference>
<dbReference type="Pfam" id="PF01368">
    <property type="entry name" value="DHH"/>
    <property type="match status" value="1"/>
</dbReference>
<dbReference type="Gene3D" id="3.10.310.30">
    <property type="match status" value="1"/>
</dbReference>
<dbReference type="InterPro" id="IPR038763">
    <property type="entry name" value="DHH_sf"/>
</dbReference>
<reference evidence="3" key="2">
    <citation type="journal article" date="2021" name="PeerJ">
        <title>Extensive microbial diversity within the chicken gut microbiome revealed by metagenomics and culture.</title>
        <authorList>
            <person name="Gilroy R."/>
            <person name="Ravi A."/>
            <person name="Getino M."/>
            <person name="Pursley I."/>
            <person name="Horton D.L."/>
            <person name="Alikhan N.F."/>
            <person name="Baker D."/>
            <person name="Gharbi K."/>
            <person name="Hall N."/>
            <person name="Watson M."/>
            <person name="Adriaenssens E.M."/>
            <person name="Foster-Nyarko E."/>
            <person name="Jarju S."/>
            <person name="Secka A."/>
            <person name="Antonio M."/>
            <person name="Oren A."/>
            <person name="Chaudhuri R.R."/>
            <person name="La Ragione R."/>
            <person name="Hildebrand F."/>
            <person name="Pallen M.J."/>
        </authorList>
    </citation>
    <scope>NUCLEOTIDE SEQUENCE</scope>
    <source>
        <strain evidence="3">ChiHjej12B11-29160</strain>
    </source>
</reference>
<evidence type="ECO:0000259" key="2">
    <source>
        <dbReference type="Pfam" id="PF02272"/>
    </source>
</evidence>
<dbReference type="Gene3D" id="3.90.1640.10">
    <property type="entry name" value="inorganic pyrophosphatase (n-terminal core)"/>
    <property type="match status" value="1"/>
</dbReference>
<dbReference type="Proteomes" id="UP000824078">
    <property type="component" value="Unassembled WGS sequence"/>
</dbReference>
<dbReference type="InterPro" id="IPR001667">
    <property type="entry name" value="DDH_dom"/>
</dbReference>
<dbReference type="EMBL" id="DVMQ01000003">
    <property type="protein sequence ID" value="HIU23405.1"/>
    <property type="molecule type" value="Genomic_DNA"/>
</dbReference>
<dbReference type="AlphaFoldDB" id="A0A9D1L439"/>
<dbReference type="InterPro" id="IPR003156">
    <property type="entry name" value="DHHA1_dom"/>
</dbReference>
<accession>A0A9D1L439</accession>
<feature type="domain" description="DDH" evidence="1">
    <location>
        <begin position="26"/>
        <end position="170"/>
    </location>
</feature>